<protein>
    <submittedName>
        <fullName evidence="2">Uncharacterized protein</fullName>
    </submittedName>
</protein>
<sequence length="100" mass="11043">MYIFESVGFGGFLGGGNIPRSGIAGLYVVLFLVFLRNLHTVFQGGCTNLHSHQQCVRVPRSPHPPQYLLFVLLLMMAILTGVRSYLMVVLICISLMTSDV</sequence>
<keyword evidence="1" id="KW-0812">Transmembrane</keyword>
<dbReference type="EMBL" id="DQIR01184401">
    <property type="protein sequence ID" value="HDB39878.1"/>
    <property type="molecule type" value="Transcribed_RNA"/>
</dbReference>
<proteinExistence type="predicted"/>
<feature type="transmembrane region" description="Helical" evidence="1">
    <location>
        <begin position="67"/>
        <end position="96"/>
    </location>
</feature>
<name>A0A480JXD9_PIG</name>
<dbReference type="AlphaFoldDB" id="A0A480JXD9"/>
<feature type="transmembrane region" description="Helical" evidence="1">
    <location>
        <begin position="18"/>
        <end position="35"/>
    </location>
</feature>
<evidence type="ECO:0000313" key="2">
    <source>
        <dbReference type="EMBL" id="HDA53179.1"/>
    </source>
</evidence>
<organism evidence="2">
    <name type="scientific">Sus scrofa</name>
    <name type="common">Pig</name>
    <dbReference type="NCBI Taxonomy" id="9823"/>
    <lineage>
        <taxon>Eukaryota</taxon>
        <taxon>Metazoa</taxon>
        <taxon>Chordata</taxon>
        <taxon>Craniata</taxon>
        <taxon>Vertebrata</taxon>
        <taxon>Euteleostomi</taxon>
        <taxon>Mammalia</taxon>
        <taxon>Eutheria</taxon>
        <taxon>Laurasiatheria</taxon>
        <taxon>Artiodactyla</taxon>
        <taxon>Suina</taxon>
        <taxon>Suidae</taxon>
        <taxon>Sus</taxon>
    </lineage>
</organism>
<dbReference type="EMBL" id="DQIR01097703">
    <property type="protein sequence ID" value="HDA53179.1"/>
    <property type="molecule type" value="Transcribed_RNA"/>
</dbReference>
<evidence type="ECO:0000256" key="1">
    <source>
        <dbReference type="SAM" id="Phobius"/>
    </source>
</evidence>
<reference evidence="2" key="1">
    <citation type="journal article" date="2019" name="PeerJ">
        <title>Genes of the pig, Sus scrofa, reconstructed with EvidentialGene.</title>
        <authorList>
            <person name="Gilbert D.G."/>
        </authorList>
    </citation>
    <scope>NUCLEOTIDE SEQUENCE</scope>
</reference>
<keyword evidence="1" id="KW-0472">Membrane</keyword>
<accession>A0A480JXD9</accession>
<keyword evidence="1" id="KW-1133">Transmembrane helix</keyword>